<dbReference type="OrthoDB" id="2344764at2759"/>
<accession>A0A397U2Z1</accession>
<proteinExistence type="predicted"/>
<evidence type="ECO:0000313" key="1">
    <source>
        <dbReference type="EMBL" id="RIB04635.1"/>
    </source>
</evidence>
<evidence type="ECO:0000313" key="2">
    <source>
        <dbReference type="Proteomes" id="UP000266673"/>
    </source>
</evidence>
<keyword evidence="2" id="KW-1185">Reference proteome</keyword>
<protein>
    <submittedName>
        <fullName evidence="1">Uncharacterized protein</fullName>
    </submittedName>
</protein>
<reference evidence="1" key="1">
    <citation type="submission" date="2018-06" db="EMBL/GenBank/DDBJ databases">
        <title>Comparative genomics reveals the genomic features of Rhizophagus irregularis, R. cerebriforme, R. diaphanum and Gigaspora rosea, and their symbiotic lifestyle signature.</title>
        <authorList>
            <person name="Morin E."/>
            <person name="San Clemente H."/>
            <person name="Chen E.C.H."/>
            <person name="De La Providencia I."/>
            <person name="Hainaut M."/>
            <person name="Kuo A."/>
            <person name="Kohler A."/>
            <person name="Murat C."/>
            <person name="Tang N."/>
            <person name="Roy S."/>
            <person name="Loubradou J."/>
            <person name="Henrissat B."/>
            <person name="Grigoriev I.V."/>
            <person name="Corradi N."/>
            <person name="Roux C."/>
            <person name="Martin F.M."/>
        </authorList>
    </citation>
    <scope>NUCLEOTIDE SEQUENCE [LARGE SCALE GENOMIC DNA]</scope>
    <source>
        <strain evidence="1">DAOM 194757</strain>
    </source>
</reference>
<gene>
    <name evidence="1" type="ORF">C2G38_2254269</name>
</gene>
<sequence>MSAKSLAKLDESKYFEKFIPHFMKFKKLEKNNPFSCANDDVMDIRGDSGFSKFLSVDEYIKLRSKRPKRKVELPKDWHNTVEEYFKNLDIVSSQEHYKNLWVLIKGRKMEVPVLASKYRRNYAHNHAIYTVVGGKYGKFADLLAWIWETGEEIFVGEQAGPPIKMLIMWKDGVYVYEEYGSLNIASDMNQIFMMKEDILKLLEFMIIIKIEVENTVKAKYNSDMVHILERKFDKQNHHHQMLQRRKIIIVKNLIENYK</sequence>
<dbReference type="AlphaFoldDB" id="A0A397U2Z1"/>
<dbReference type="EMBL" id="QKWP01002141">
    <property type="protein sequence ID" value="RIB04635.1"/>
    <property type="molecule type" value="Genomic_DNA"/>
</dbReference>
<name>A0A397U2Z1_9GLOM</name>
<organism evidence="1 2">
    <name type="scientific">Gigaspora rosea</name>
    <dbReference type="NCBI Taxonomy" id="44941"/>
    <lineage>
        <taxon>Eukaryota</taxon>
        <taxon>Fungi</taxon>
        <taxon>Fungi incertae sedis</taxon>
        <taxon>Mucoromycota</taxon>
        <taxon>Glomeromycotina</taxon>
        <taxon>Glomeromycetes</taxon>
        <taxon>Diversisporales</taxon>
        <taxon>Gigasporaceae</taxon>
        <taxon>Gigaspora</taxon>
    </lineage>
</organism>
<dbReference type="Proteomes" id="UP000266673">
    <property type="component" value="Unassembled WGS sequence"/>
</dbReference>
<comment type="caution">
    <text evidence="1">The sequence shown here is derived from an EMBL/GenBank/DDBJ whole genome shotgun (WGS) entry which is preliminary data.</text>
</comment>